<evidence type="ECO:0000256" key="1">
    <source>
        <dbReference type="ARBA" id="ARBA00006850"/>
    </source>
</evidence>
<proteinExistence type="inferred from homology"/>
<dbReference type="PANTHER" id="PTHR15588:SF8">
    <property type="entry name" value="U6 SNRNA-ASSOCIATED SM-LIKE PROTEIN LSM1"/>
    <property type="match status" value="1"/>
</dbReference>
<dbReference type="CDD" id="cd01728">
    <property type="entry name" value="LSm1"/>
    <property type="match status" value="1"/>
</dbReference>
<keyword evidence="3" id="KW-0597">Phosphoprotein</keyword>
<evidence type="ECO:0000256" key="2">
    <source>
        <dbReference type="ARBA" id="ARBA00022490"/>
    </source>
</evidence>
<evidence type="ECO:0000259" key="13">
    <source>
        <dbReference type="PROSITE" id="PS52002"/>
    </source>
</evidence>
<sequence>MELPEPFLPGAISLLEQLDKKMMVVLRDGKTLVGYLRTIDQFANLVLHNTVERIYVDNYYGDIIRGIFLVRGENVVLAGEMDEDERPNTLIQVTVAEILEMQQAKFNAKKEADAARSEALRARGKLPPPRENVDILGDEPY</sequence>
<evidence type="ECO:0000256" key="10">
    <source>
        <dbReference type="ARBA" id="ARBA00067756"/>
    </source>
</evidence>
<dbReference type="WBParaSite" id="Pan_g16386.t1">
    <property type="protein sequence ID" value="Pan_g16386.t1"/>
    <property type="gene ID" value="Pan_g16386"/>
</dbReference>
<dbReference type="InterPro" id="IPR047575">
    <property type="entry name" value="Sm"/>
</dbReference>
<comment type="function">
    <text evidence="8">Plays a role in the degradation of histone mRNAs, the only eukaryotic mRNAs that are not polyadenylated. Probably also part of an LSm subunits-containing complex involved in the general process of mRNA degradation.</text>
</comment>
<gene>
    <name evidence="11" type="primary">LSM1</name>
</gene>
<reference evidence="14" key="1">
    <citation type="journal article" date="2013" name="Genetics">
        <title>The draft genome and transcriptome of Panagrellus redivivus are shaped by the harsh demands of a free-living lifestyle.</title>
        <authorList>
            <person name="Srinivasan J."/>
            <person name="Dillman A.R."/>
            <person name="Macchietto M.G."/>
            <person name="Heikkinen L."/>
            <person name="Lakso M."/>
            <person name="Fracchia K.M."/>
            <person name="Antoshechkin I."/>
            <person name="Mortazavi A."/>
            <person name="Wong G."/>
            <person name="Sternberg P.W."/>
        </authorList>
    </citation>
    <scope>NUCLEOTIDE SEQUENCE [LARGE SCALE GENOMIC DNA]</scope>
    <source>
        <strain evidence="14">MT8872</strain>
    </source>
</reference>
<dbReference type="SMART" id="SM00651">
    <property type="entry name" value="Sm"/>
    <property type="match status" value="1"/>
</dbReference>
<name>A0A7E4V4E8_PANRE</name>
<keyword evidence="14" id="KW-1185">Reference proteome</keyword>
<comment type="similarity">
    <text evidence="1 11">Belongs to the snRNP Sm proteins family.</text>
</comment>
<keyword evidence="4 11" id="KW-0507">mRNA processing</keyword>
<dbReference type="GO" id="GO:0008380">
    <property type="term" value="P:RNA splicing"/>
    <property type="evidence" value="ECO:0007669"/>
    <property type="project" value="UniProtKB-KW"/>
</dbReference>
<dbReference type="PANTHER" id="PTHR15588">
    <property type="entry name" value="LSM1"/>
    <property type="match status" value="1"/>
</dbReference>
<dbReference type="SUPFAM" id="SSF50182">
    <property type="entry name" value="Sm-like ribonucleoproteins"/>
    <property type="match status" value="1"/>
</dbReference>
<dbReference type="FunFam" id="2.30.30.100:FF:000021">
    <property type="entry name" value="U6 snRNA-associated Sm-like protein LSm1"/>
    <property type="match status" value="1"/>
</dbReference>
<dbReference type="InterPro" id="IPR010920">
    <property type="entry name" value="LSM_dom_sf"/>
</dbReference>
<evidence type="ECO:0000256" key="8">
    <source>
        <dbReference type="ARBA" id="ARBA00056858"/>
    </source>
</evidence>
<evidence type="ECO:0000256" key="6">
    <source>
        <dbReference type="ARBA" id="ARBA00023187"/>
    </source>
</evidence>
<dbReference type="InterPro" id="IPR034104">
    <property type="entry name" value="Lsm1"/>
</dbReference>
<comment type="subcellular location">
    <subcellularLocation>
        <location evidence="11">Cytoplasm</location>
    </subcellularLocation>
    <subcellularLocation>
        <location evidence="11">Cytoplasm</location>
        <location evidence="11">P-body</location>
    </subcellularLocation>
</comment>
<comment type="function">
    <text evidence="11">Probably involved with other LSm subunits in the general process of degradation of mRNAs.</text>
</comment>
<dbReference type="GO" id="GO:0000290">
    <property type="term" value="P:deadenylation-dependent decapping of nuclear-transcribed mRNA"/>
    <property type="evidence" value="ECO:0007669"/>
    <property type="project" value="TreeGrafter"/>
</dbReference>
<evidence type="ECO:0000256" key="4">
    <source>
        <dbReference type="ARBA" id="ARBA00022664"/>
    </source>
</evidence>
<evidence type="ECO:0000313" key="15">
    <source>
        <dbReference type="WBParaSite" id="Pan_g16386.t1"/>
    </source>
</evidence>
<keyword evidence="5 11" id="KW-0694">RNA-binding</keyword>
<dbReference type="AlphaFoldDB" id="A0A7E4V4E8"/>
<dbReference type="GO" id="GO:1990726">
    <property type="term" value="C:Lsm1-7-Pat1 complex"/>
    <property type="evidence" value="ECO:0007669"/>
    <property type="project" value="TreeGrafter"/>
</dbReference>
<reference evidence="15" key="2">
    <citation type="submission" date="2020-10" db="UniProtKB">
        <authorList>
            <consortium name="WormBaseParasite"/>
        </authorList>
    </citation>
    <scope>IDENTIFICATION</scope>
</reference>
<dbReference type="InterPro" id="IPR044642">
    <property type="entry name" value="PTHR15588"/>
</dbReference>
<dbReference type="PROSITE" id="PS52002">
    <property type="entry name" value="SM"/>
    <property type="match status" value="1"/>
</dbReference>
<evidence type="ECO:0000256" key="3">
    <source>
        <dbReference type="ARBA" id="ARBA00022553"/>
    </source>
</evidence>
<protein>
    <recommendedName>
        <fullName evidence="10 11">U6 snRNA-associated Sm-like protein LSm1</fullName>
    </recommendedName>
</protein>
<evidence type="ECO:0000256" key="5">
    <source>
        <dbReference type="ARBA" id="ARBA00022884"/>
    </source>
</evidence>
<keyword evidence="6" id="KW-0508">mRNA splicing</keyword>
<evidence type="ECO:0000313" key="14">
    <source>
        <dbReference type="Proteomes" id="UP000492821"/>
    </source>
</evidence>
<evidence type="ECO:0000256" key="12">
    <source>
        <dbReference type="SAM" id="MobiDB-lite"/>
    </source>
</evidence>
<dbReference type="GO" id="GO:0003729">
    <property type="term" value="F:mRNA binding"/>
    <property type="evidence" value="ECO:0007669"/>
    <property type="project" value="TreeGrafter"/>
</dbReference>
<keyword evidence="7 11" id="KW-0687">Ribonucleoprotein</keyword>
<evidence type="ECO:0000256" key="9">
    <source>
        <dbReference type="ARBA" id="ARBA00062159"/>
    </source>
</evidence>
<comment type="subunit">
    <text evidence="9">Interacts with SLBP; interaction with SLBP occurs when histone mRNA is being rapidly degraded during the S phase. LSm subunits form a heteromer with a donut shape.</text>
</comment>
<feature type="domain" description="Sm" evidence="13">
    <location>
        <begin position="9"/>
        <end position="84"/>
    </location>
</feature>
<feature type="region of interest" description="Disordered" evidence="12">
    <location>
        <begin position="117"/>
        <end position="141"/>
    </location>
</feature>
<dbReference type="GO" id="GO:0006397">
    <property type="term" value="P:mRNA processing"/>
    <property type="evidence" value="ECO:0007669"/>
    <property type="project" value="UniProtKB-UniRule"/>
</dbReference>
<dbReference type="Gene3D" id="2.30.30.100">
    <property type="match status" value="1"/>
</dbReference>
<keyword evidence="2 11" id="KW-0963">Cytoplasm</keyword>
<evidence type="ECO:0000256" key="7">
    <source>
        <dbReference type="ARBA" id="ARBA00023274"/>
    </source>
</evidence>
<dbReference type="InterPro" id="IPR001163">
    <property type="entry name" value="Sm_dom_euk/arc"/>
</dbReference>
<dbReference type="Proteomes" id="UP000492821">
    <property type="component" value="Unassembled WGS sequence"/>
</dbReference>
<evidence type="ECO:0000256" key="11">
    <source>
        <dbReference type="RuleBase" id="RU365047"/>
    </source>
</evidence>
<dbReference type="GO" id="GO:0000932">
    <property type="term" value="C:P-body"/>
    <property type="evidence" value="ECO:0007669"/>
    <property type="project" value="UniProtKB-SubCell"/>
</dbReference>
<dbReference type="GO" id="GO:1990904">
    <property type="term" value="C:ribonucleoprotein complex"/>
    <property type="evidence" value="ECO:0007669"/>
    <property type="project" value="UniProtKB-KW"/>
</dbReference>
<accession>A0A7E4V4E8</accession>
<dbReference type="Pfam" id="PF01423">
    <property type="entry name" value="LSM"/>
    <property type="match status" value="1"/>
</dbReference>
<organism evidence="14 15">
    <name type="scientific">Panagrellus redivivus</name>
    <name type="common">Microworm</name>
    <dbReference type="NCBI Taxonomy" id="6233"/>
    <lineage>
        <taxon>Eukaryota</taxon>
        <taxon>Metazoa</taxon>
        <taxon>Ecdysozoa</taxon>
        <taxon>Nematoda</taxon>
        <taxon>Chromadorea</taxon>
        <taxon>Rhabditida</taxon>
        <taxon>Tylenchina</taxon>
        <taxon>Panagrolaimomorpha</taxon>
        <taxon>Panagrolaimoidea</taxon>
        <taxon>Panagrolaimidae</taxon>
        <taxon>Panagrellus</taxon>
    </lineage>
</organism>